<dbReference type="PANTHER" id="PTHR23150:SF19">
    <property type="entry name" value="FORMYLGLYCINE-GENERATING ENZYME"/>
    <property type="match status" value="1"/>
</dbReference>
<evidence type="ECO:0000256" key="2">
    <source>
        <dbReference type="ARBA" id="ARBA00005310"/>
    </source>
</evidence>
<comment type="caution">
    <text evidence="5">The sequence shown here is derived from an EMBL/GenBank/DDBJ whole genome shotgun (WGS) entry which is preliminary data.</text>
</comment>
<reference evidence="6" key="1">
    <citation type="submission" date="2024-04" db="EMBL/GenBank/DDBJ databases">
        <title>Salinicola lusitanus LLJ914,a marine bacterium isolated from the Okinawa Trough.</title>
        <authorList>
            <person name="Li J."/>
        </authorList>
    </citation>
    <scope>NUCLEOTIDE SEQUENCE [LARGE SCALE GENOMIC DNA]</scope>
</reference>
<evidence type="ECO:0000256" key="3">
    <source>
        <dbReference type="SAM" id="MobiDB-lite"/>
    </source>
</evidence>
<dbReference type="Gene3D" id="3.90.1580.10">
    <property type="entry name" value="paralog of FGE (formylglycine-generating enzyme)"/>
    <property type="match status" value="1"/>
</dbReference>
<dbReference type="GO" id="GO:0005788">
    <property type="term" value="C:endoplasmic reticulum lumen"/>
    <property type="evidence" value="ECO:0007669"/>
    <property type="project" value="UniProtKB-SubCell"/>
</dbReference>
<feature type="region of interest" description="Disordered" evidence="3">
    <location>
        <begin position="27"/>
        <end position="64"/>
    </location>
</feature>
<proteinExistence type="inferred from homology"/>
<sequence>MLPLRAGRVTESSPGADLELRLCEPEENRCSGDTSGGKPRHYGAGSWRRVPDGHRRPGIPADGEGPQRLVHIDPFFMDVQEVTNRQFQSFVTATGYVTEAEKFGDSFVFEGLLSEAVKSEISQAVAAAPWWLPVKGADWRHPEGKDSNITDRLEHPVLHVSWLMLWPTAPGSTRDSPLRPSGSSPAEEDSKTDFTPGGTS</sequence>
<dbReference type="Pfam" id="PF03781">
    <property type="entry name" value="FGE-sulfatase"/>
    <property type="match status" value="1"/>
</dbReference>
<name>A0AAW0MF62_9GOBI</name>
<dbReference type="InterPro" id="IPR051043">
    <property type="entry name" value="Sulfatase_Mod_Factor_Kinase"/>
</dbReference>
<evidence type="ECO:0000313" key="5">
    <source>
        <dbReference type="EMBL" id="KAK7878435.1"/>
    </source>
</evidence>
<dbReference type="SUPFAM" id="SSF56436">
    <property type="entry name" value="C-type lectin-like"/>
    <property type="match status" value="1"/>
</dbReference>
<dbReference type="InterPro" id="IPR042095">
    <property type="entry name" value="SUMF_sf"/>
</dbReference>
<evidence type="ECO:0000259" key="4">
    <source>
        <dbReference type="Pfam" id="PF03781"/>
    </source>
</evidence>
<gene>
    <name evidence="5" type="ORF">WMY93_034322</name>
</gene>
<dbReference type="EMBL" id="JBBPFD010000508">
    <property type="protein sequence ID" value="KAK7878435.1"/>
    <property type="molecule type" value="Genomic_DNA"/>
</dbReference>
<feature type="region of interest" description="Disordered" evidence="3">
    <location>
        <begin position="170"/>
        <end position="200"/>
    </location>
</feature>
<keyword evidence="6" id="KW-1185">Reference proteome</keyword>
<comment type="similarity">
    <text evidence="2">Belongs to the sulfatase-modifying factor family.</text>
</comment>
<evidence type="ECO:0000313" key="6">
    <source>
        <dbReference type="Proteomes" id="UP001460270"/>
    </source>
</evidence>
<protein>
    <recommendedName>
        <fullName evidence="4">Sulfatase-modifying factor enzyme-like domain-containing protein</fullName>
    </recommendedName>
</protein>
<dbReference type="AlphaFoldDB" id="A0AAW0MF62"/>
<dbReference type="PANTHER" id="PTHR23150">
    <property type="entry name" value="SULFATASE MODIFYING FACTOR 1, 2"/>
    <property type="match status" value="1"/>
</dbReference>
<comment type="subcellular location">
    <subcellularLocation>
        <location evidence="1">Endoplasmic reticulum lumen</location>
    </subcellularLocation>
</comment>
<dbReference type="GO" id="GO:0120147">
    <property type="term" value="F:formylglycine-generating oxidase activity"/>
    <property type="evidence" value="ECO:0007669"/>
    <property type="project" value="TreeGrafter"/>
</dbReference>
<evidence type="ECO:0000256" key="1">
    <source>
        <dbReference type="ARBA" id="ARBA00004319"/>
    </source>
</evidence>
<dbReference type="InterPro" id="IPR005532">
    <property type="entry name" value="SUMF_dom"/>
</dbReference>
<dbReference type="InterPro" id="IPR016187">
    <property type="entry name" value="CTDL_fold"/>
</dbReference>
<feature type="domain" description="Sulfatase-modifying factor enzyme-like" evidence="4">
    <location>
        <begin position="50"/>
        <end position="162"/>
    </location>
</feature>
<dbReference type="Proteomes" id="UP001460270">
    <property type="component" value="Unassembled WGS sequence"/>
</dbReference>
<organism evidence="5 6">
    <name type="scientific">Mugilogobius chulae</name>
    <name type="common">yellowstripe goby</name>
    <dbReference type="NCBI Taxonomy" id="88201"/>
    <lineage>
        <taxon>Eukaryota</taxon>
        <taxon>Metazoa</taxon>
        <taxon>Chordata</taxon>
        <taxon>Craniata</taxon>
        <taxon>Vertebrata</taxon>
        <taxon>Euteleostomi</taxon>
        <taxon>Actinopterygii</taxon>
        <taxon>Neopterygii</taxon>
        <taxon>Teleostei</taxon>
        <taxon>Neoteleostei</taxon>
        <taxon>Acanthomorphata</taxon>
        <taxon>Gobiaria</taxon>
        <taxon>Gobiiformes</taxon>
        <taxon>Gobioidei</taxon>
        <taxon>Gobiidae</taxon>
        <taxon>Gobionellinae</taxon>
        <taxon>Mugilogobius</taxon>
    </lineage>
</organism>
<accession>A0AAW0MF62</accession>